<dbReference type="PROSITE" id="PS50297">
    <property type="entry name" value="ANK_REP_REGION"/>
    <property type="match status" value="2"/>
</dbReference>
<feature type="region of interest" description="Disordered" evidence="2">
    <location>
        <begin position="677"/>
        <end position="741"/>
    </location>
</feature>
<proteinExistence type="predicted"/>
<evidence type="ECO:0000313" key="5">
    <source>
        <dbReference type="Proteomes" id="UP000799291"/>
    </source>
</evidence>
<feature type="region of interest" description="Disordered" evidence="2">
    <location>
        <begin position="785"/>
        <end position="806"/>
    </location>
</feature>
<evidence type="ECO:0000259" key="3">
    <source>
        <dbReference type="PROSITE" id="PS51126"/>
    </source>
</evidence>
<organism evidence="4 5">
    <name type="scientific">Lentithecium fluviatile CBS 122367</name>
    <dbReference type="NCBI Taxonomy" id="1168545"/>
    <lineage>
        <taxon>Eukaryota</taxon>
        <taxon>Fungi</taxon>
        <taxon>Dikarya</taxon>
        <taxon>Ascomycota</taxon>
        <taxon>Pezizomycotina</taxon>
        <taxon>Dothideomycetes</taxon>
        <taxon>Pleosporomycetidae</taxon>
        <taxon>Pleosporales</taxon>
        <taxon>Massarineae</taxon>
        <taxon>Lentitheciaceae</taxon>
        <taxon>Lentithecium</taxon>
    </lineage>
</organism>
<dbReference type="GO" id="GO:0051020">
    <property type="term" value="F:GTPase binding"/>
    <property type="evidence" value="ECO:0007669"/>
    <property type="project" value="TreeGrafter"/>
</dbReference>
<dbReference type="InterPro" id="IPR037986">
    <property type="entry name" value="Myo5p-like_CBD_DIL"/>
</dbReference>
<dbReference type="SMART" id="SM01132">
    <property type="entry name" value="DIL"/>
    <property type="match status" value="1"/>
</dbReference>
<evidence type="ECO:0000256" key="2">
    <source>
        <dbReference type="SAM" id="MobiDB-lite"/>
    </source>
</evidence>
<protein>
    <recommendedName>
        <fullName evidence="3">Dilute domain-containing protein</fullName>
    </recommendedName>
</protein>
<sequence>MDSPTDERAYTGDPPKPRQLPADLPTSLDDRRAVHVLGDETEMYDAWQGQSQFLTTPMPAQPLTFNLSLDDPSFGDEDMQQLEDSDSRLVQMLAHQARLKNDNAGDEAKVVADEKLSHEEKREALQGLFTLAASNGELERVKRLLDGKTREYIDVDGVDAEGTPPLVYASCFGHDEVAEVLIKEGAQVDVQDRNRWTPLMWAMTNRHKDIVKLLLDSGASTDVKSSAGRTAFDFVEPNSEISDYLHESGYSIGNAGVTEDFYSSGFSQDRFEQEMQENDMKRRMMMESAFNLEVDIGNLGLDEQPESPDEVEEGQEFVWDRCLNDQMFVFQENELERILDIVITNMTPQRSPSQKPIPANILFLSARYAHYHSGPELLGTLLVSAMDKINDVVEKHQWDMTVLAFWMSNATLLLHYLKKDSGLTVSTSEFQLQLAELINDIFILIIRDAERRMDKCLDQAMLEHEPMPGFEDVQFQHEWKIFRTKAKAKPVEPLEKRFRPPSPKQRMKPSPRNVTSLLSSTLFVMDLYDIHSVITAQVLAQLTYWLSAEIFNRIMSNRKYLARTKAMQIRMNVSTLEDWARSNNRQPEHYENGSMTSTGENTIESAKRHLEPLVQLLQWLQCFSSLGEDLESVVGTLQQLPRLTPQQLLHAAKYYRPEVGEKGLHKSARNYILHLQKAAAERRAARAKSPNPPQKIPDSTPSTPVKPTTQPVTSPSPAPSRNSDEDQDRDEPPDELLLDPSYMLPFHLPTSTDMLITYGAGFGGVNKEQERKYIPTVPPEFLSKLDLSGGSKNGESLYDQARWDEG</sequence>
<evidence type="ECO:0000313" key="4">
    <source>
        <dbReference type="EMBL" id="KAF2687867.1"/>
    </source>
</evidence>
<feature type="compositionally biased region" description="Acidic residues" evidence="2">
    <location>
        <begin position="725"/>
        <end position="737"/>
    </location>
</feature>
<dbReference type="Proteomes" id="UP000799291">
    <property type="component" value="Unassembled WGS sequence"/>
</dbReference>
<dbReference type="CDD" id="cd15473">
    <property type="entry name" value="Myo5p-like_CBD_DIL_ANK"/>
    <property type="match status" value="1"/>
</dbReference>
<feature type="repeat" description="ANK" evidence="1">
    <location>
        <begin position="161"/>
        <end position="193"/>
    </location>
</feature>
<feature type="compositionally biased region" description="Polar residues" evidence="2">
    <location>
        <begin position="697"/>
        <end position="721"/>
    </location>
</feature>
<feature type="repeat" description="ANK" evidence="1">
    <location>
        <begin position="194"/>
        <end position="226"/>
    </location>
</feature>
<dbReference type="Pfam" id="PF01843">
    <property type="entry name" value="DIL"/>
    <property type="match status" value="1"/>
</dbReference>
<feature type="domain" description="Dilute" evidence="3">
    <location>
        <begin position="383"/>
        <end position="678"/>
    </location>
</feature>
<dbReference type="Pfam" id="PF12796">
    <property type="entry name" value="Ank_2"/>
    <property type="match status" value="1"/>
</dbReference>
<name>A0A6G1JBC6_9PLEO</name>
<feature type="region of interest" description="Disordered" evidence="2">
    <location>
        <begin position="1"/>
        <end position="29"/>
    </location>
</feature>
<dbReference type="AlphaFoldDB" id="A0A6G1JBC6"/>
<keyword evidence="5" id="KW-1185">Reference proteome</keyword>
<dbReference type="InterPro" id="IPR052072">
    <property type="entry name" value="Vascular_dev_regulator"/>
</dbReference>
<dbReference type="SMART" id="SM00248">
    <property type="entry name" value="ANK"/>
    <property type="match status" value="2"/>
</dbReference>
<dbReference type="PANTHER" id="PTHR16027">
    <property type="entry name" value="DILUTE DOMAIN-CONTAINING PROTEIN YPR089W"/>
    <property type="match status" value="1"/>
</dbReference>
<dbReference type="PANTHER" id="PTHR16027:SF6">
    <property type="entry name" value="DILUTE DOMAIN-CONTAINING PROTEIN"/>
    <property type="match status" value="1"/>
</dbReference>
<dbReference type="Gene3D" id="1.25.40.20">
    <property type="entry name" value="Ankyrin repeat-containing domain"/>
    <property type="match status" value="1"/>
</dbReference>
<dbReference type="PROSITE" id="PS51126">
    <property type="entry name" value="DILUTE"/>
    <property type="match status" value="1"/>
</dbReference>
<keyword evidence="1" id="KW-0040">ANK repeat</keyword>
<reference evidence="4" key="1">
    <citation type="journal article" date="2020" name="Stud. Mycol.">
        <title>101 Dothideomycetes genomes: a test case for predicting lifestyles and emergence of pathogens.</title>
        <authorList>
            <person name="Haridas S."/>
            <person name="Albert R."/>
            <person name="Binder M."/>
            <person name="Bloem J."/>
            <person name="Labutti K."/>
            <person name="Salamov A."/>
            <person name="Andreopoulos B."/>
            <person name="Baker S."/>
            <person name="Barry K."/>
            <person name="Bills G."/>
            <person name="Bluhm B."/>
            <person name="Cannon C."/>
            <person name="Castanera R."/>
            <person name="Culley D."/>
            <person name="Daum C."/>
            <person name="Ezra D."/>
            <person name="Gonzalez J."/>
            <person name="Henrissat B."/>
            <person name="Kuo A."/>
            <person name="Liang C."/>
            <person name="Lipzen A."/>
            <person name="Lutzoni F."/>
            <person name="Magnuson J."/>
            <person name="Mondo S."/>
            <person name="Nolan M."/>
            <person name="Ohm R."/>
            <person name="Pangilinan J."/>
            <person name="Park H.-J."/>
            <person name="Ramirez L."/>
            <person name="Alfaro M."/>
            <person name="Sun H."/>
            <person name="Tritt A."/>
            <person name="Yoshinaga Y."/>
            <person name="Zwiers L.-H."/>
            <person name="Turgeon B."/>
            <person name="Goodwin S."/>
            <person name="Spatafora J."/>
            <person name="Crous P."/>
            <person name="Grigoriev I."/>
        </authorList>
    </citation>
    <scope>NUCLEOTIDE SEQUENCE</scope>
    <source>
        <strain evidence="4">CBS 122367</strain>
    </source>
</reference>
<feature type="compositionally biased region" description="Basic and acidic residues" evidence="2">
    <location>
        <begin position="1"/>
        <end position="10"/>
    </location>
</feature>
<dbReference type="OrthoDB" id="426293at2759"/>
<accession>A0A6G1JBC6</accession>
<dbReference type="SUPFAM" id="SSF48403">
    <property type="entry name" value="Ankyrin repeat"/>
    <property type="match status" value="1"/>
</dbReference>
<gene>
    <name evidence="4" type="ORF">K458DRAFT_414936</name>
</gene>
<dbReference type="InterPro" id="IPR002110">
    <property type="entry name" value="Ankyrin_rpt"/>
</dbReference>
<dbReference type="EMBL" id="MU005574">
    <property type="protein sequence ID" value="KAF2687867.1"/>
    <property type="molecule type" value="Genomic_DNA"/>
</dbReference>
<dbReference type="PROSITE" id="PS50088">
    <property type="entry name" value="ANK_REPEAT"/>
    <property type="match status" value="2"/>
</dbReference>
<dbReference type="InterPro" id="IPR002710">
    <property type="entry name" value="Dilute_dom"/>
</dbReference>
<dbReference type="InterPro" id="IPR036770">
    <property type="entry name" value="Ankyrin_rpt-contain_sf"/>
</dbReference>
<evidence type="ECO:0000256" key="1">
    <source>
        <dbReference type="PROSITE-ProRule" id="PRU00023"/>
    </source>
</evidence>